<proteinExistence type="predicted"/>
<dbReference type="WBParaSite" id="Hba_16742">
    <property type="protein sequence ID" value="Hba_16742"/>
    <property type="gene ID" value="Hba_16742"/>
</dbReference>
<sequence length="168" mass="19335">MLLAMIIHKRELSVWKQPCSLVVSHEEQGNAKTDIRGSDSEYQQHEEHKHVTNDAEEPSDSGLQQYLPHEEQGNVETEIRGSDSEYQQHEEHEHVTNDAEEPYDSGFHHDFSTHHFSKGTMGENTTEITPLEQDLLHLSSVEDDKISVDFTNCLYHAHKIITCQKNFV</sequence>
<keyword evidence="2" id="KW-1185">Reference proteome</keyword>
<evidence type="ECO:0000313" key="3">
    <source>
        <dbReference type="WBParaSite" id="Hba_16742"/>
    </source>
</evidence>
<name>A0A1I7XHF0_HETBA</name>
<feature type="region of interest" description="Disordered" evidence="1">
    <location>
        <begin position="26"/>
        <end position="109"/>
    </location>
</feature>
<feature type="compositionally biased region" description="Basic and acidic residues" evidence="1">
    <location>
        <begin position="68"/>
        <end position="97"/>
    </location>
</feature>
<evidence type="ECO:0000256" key="1">
    <source>
        <dbReference type="SAM" id="MobiDB-lite"/>
    </source>
</evidence>
<feature type="compositionally biased region" description="Basic and acidic residues" evidence="1">
    <location>
        <begin position="26"/>
        <end position="53"/>
    </location>
</feature>
<protein>
    <submittedName>
        <fullName evidence="3">BTB domain-containing protein</fullName>
    </submittedName>
</protein>
<organism evidence="2 3">
    <name type="scientific">Heterorhabditis bacteriophora</name>
    <name type="common">Entomopathogenic nematode worm</name>
    <dbReference type="NCBI Taxonomy" id="37862"/>
    <lineage>
        <taxon>Eukaryota</taxon>
        <taxon>Metazoa</taxon>
        <taxon>Ecdysozoa</taxon>
        <taxon>Nematoda</taxon>
        <taxon>Chromadorea</taxon>
        <taxon>Rhabditida</taxon>
        <taxon>Rhabditina</taxon>
        <taxon>Rhabditomorpha</taxon>
        <taxon>Strongyloidea</taxon>
        <taxon>Heterorhabditidae</taxon>
        <taxon>Heterorhabditis</taxon>
    </lineage>
</organism>
<reference evidence="3" key="1">
    <citation type="submission" date="2016-11" db="UniProtKB">
        <authorList>
            <consortium name="WormBaseParasite"/>
        </authorList>
    </citation>
    <scope>IDENTIFICATION</scope>
</reference>
<dbReference type="Proteomes" id="UP000095283">
    <property type="component" value="Unplaced"/>
</dbReference>
<evidence type="ECO:0000313" key="2">
    <source>
        <dbReference type="Proteomes" id="UP000095283"/>
    </source>
</evidence>
<accession>A0A1I7XHF0</accession>
<dbReference type="AlphaFoldDB" id="A0A1I7XHF0"/>